<dbReference type="EMBL" id="CP049055">
    <property type="protein sequence ID" value="QII10819.1"/>
    <property type="molecule type" value="Genomic_DNA"/>
</dbReference>
<dbReference type="InterPro" id="IPR003346">
    <property type="entry name" value="Transposase_20"/>
</dbReference>
<protein>
    <submittedName>
        <fullName evidence="6 10">Transposase</fullName>
    </submittedName>
</protein>
<name>Q1PVC1_KUEST</name>
<evidence type="ECO:0000259" key="2">
    <source>
        <dbReference type="Pfam" id="PF02371"/>
    </source>
</evidence>
<evidence type="ECO:0000313" key="23">
    <source>
        <dbReference type="EMBL" id="SOH06370.1"/>
    </source>
</evidence>
<evidence type="ECO:0000259" key="1">
    <source>
        <dbReference type="Pfam" id="PF01548"/>
    </source>
</evidence>
<feature type="domain" description="Transposase IS116/IS110/IS902 C-terminal" evidence="2">
    <location>
        <begin position="213"/>
        <end position="294"/>
    </location>
</feature>
<dbReference type="Pfam" id="PF01548">
    <property type="entry name" value="DEDD_Tnp_IS110"/>
    <property type="match status" value="1"/>
</dbReference>
<dbReference type="EMBL" id="LT934425">
    <property type="protein sequence ID" value="SOH03030.1"/>
    <property type="molecule type" value="Genomic_DNA"/>
</dbReference>
<reference evidence="3" key="1">
    <citation type="journal article" date="2006" name="Nature">
        <title>Deciphering the evolution and metabolism of an anammox bacterium from a community genome.</title>
        <authorList>
            <person name="Strous M."/>
            <person name="Pelletier E."/>
            <person name="Mangenot S."/>
            <person name="Rattei T."/>
            <person name="Lehner A."/>
            <person name="Taylor M.W."/>
            <person name="Horn M."/>
            <person name="Daims H."/>
            <person name="Bartol-Mavel D."/>
            <person name="Wincker P."/>
            <person name="Barbe V."/>
            <person name="Fonknechten N."/>
            <person name="Vallenet D."/>
            <person name="Segurens B."/>
            <person name="Schenowitz-Truong C."/>
            <person name="Medigue C."/>
            <person name="Collingro A."/>
            <person name="Snel B."/>
            <person name="Dutilh B.E."/>
            <person name="OpDenCamp H.J.M."/>
            <person name="vanDerDrift C."/>
            <person name="Cirpus I."/>
            <person name="vanDePas-Schoonen K.T."/>
            <person name="Harhangi H.R."/>
            <person name="vanNiftrik L."/>
            <person name="Schmid M."/>
            <person name="Keltjens J."/>
            <person name="vanDeVossenberg J."/>
            <person name="Kartal B."/>
            <person name="Meier H."/>
            <person name="Frishman D."/>
            <person name="Huynen M.A."/>
            <person name="Mewes H."/>
            <person name="Weissenbach J."/>
            <person name="Jetten M.S.M."/>
            <person name="Wagner M."/>
            <person name="LePaslier D."/>
        </authorList>
    </citation>
    <scope>NUCLEOTIDE SEQUENCE</scope>
</reference>
<dbReference type="KEGG" id="kst:KSMBR1_2582"/>
<evidence type="ECO:0000313" key="18">
    <source>
        <dbReference type="EMBL" id="SOH03054.1"/>
    </source>
</evidence>
<organism evidence="3">
    <name type="scientific">Kuenenia stuttgartiensis</name>
    <dbReference type="NCBI Taxonomy" id="174633"/>
    <lineage>
        <taxon>Bacteria</taxon>
        <taxon>Pseudomonadati</taxon>
        <taxon>Planctomycetota</taxon>
        <taxon>Candidatus Brocadiia</taxon>
        <taxon>Candidatus Brocadiales</taxon>
        <taxon>Candidatus Brocadiaceae</taxon>
        <taxon>Candidatus Kuenenia</taxon>
    </lineage>
</organism>
<evidence type="ECO:0000313" key="13">
    <source>
        <dbReference type="EMBL" id="QII11770.1"/>
    </source>
</evidence>
<evidence type="ECO:0000313" key="16">
    <source>
        <dbReference type="EMBL" id="QII12820.1"/>
    </source>
</evidence>
<dbReference type="RefSeq" id="WP_099323925.1">
    <property type="nucleotide sequence ID" value="NZ_CP049055.1"/>
</dbReference>
<evidence type="ECO:0000313" key="4">
    <source>
        <dbReference type="EMBL" id="CAJ72198.1"/>
    </source>
</evidence>
<dbReference type="EMBL" id="CP049055">
    <property type="protein sequence ID" value="QII12688.1"/>
    <property type="molecule type" value="Genomic_DNA"/>
</dbReference>
<reference evidence="24" key="3">
    <citation type="submission" date="2017-10" db="EMBL/GenBank/DDBJ databases">
        <authorList>
            <person name="Frank J."/>
        </authorList>
    </citation>
    <scope>NUCLEOTIDE SEQUENCE [LARGE SCALE GENOMIC DNA]</scope>
</reference>
<dbReference type="GO" id="GO:0006313">
    <property type="term" value="P:DNA transposition"/>
    <property type="evidence" value="ECO:0007669"/>
    <property type="project" value="InterPro"/>
</dbReference>
<evidence type="ECO:0000313" key="14">
    <source>
        <dbReference type="EMBL" id="QII12094.1"/>
    </source>
</evidence>
<reference evidence="3" key="2">
    <citation type="submission" date="2006-01" db="EMBL/GenBank/DDBJ databases">
        <authorList>
            <person name="Genoscope"/>
        </authorList>
    </citation>
    <scope>NUCLEOTIDE SEQUENCE</scope>
</reference>
<dbReference type="EMBL" id="LT934425">
    <property type="protein sequence ID" value="SOH06370.1"/>
    <property type="molecule type" value="Genomic_DNA"/>
</dbReference>
<dbReference type="EMBL" id="CT573073">
    <property type="protein sequence ID" value="CAJ71167.1"/>
    <property type="molecule type" value="Genomic_DNA"/>
</dbReference>
<evidence type="ECO:0000313" key="9">
    <source>
        <dbReference type="EMBL" id="CAJ74805.1"/>
    </source>
</evidence>
<dbReference type="OrthoDB" id="260101at2"/>
<dbReference type="GO" id="GO:0003677">
    <property type="term" value="F:DNA binding"/>
    <property type="evidence" value="ECO:0007669"/>
    <property type="project" value="InterPro"/>
</dbReference>
<dbReference type="GO" id="GO:0004803">
    <property type="term" value="F:transposase activity"/>
    <property type="evidence" value="ECO:0007669"/>
    <property type="project" value="InterPro"/>
</dbReference>
<evidence type="ECO:0000313" key="11">
    <source>
        <dbReference type="EMBL" id="QII10442.1"/>
    </source>
</evidence>
<dbReference type="EMBL" id="CP049055">
    <property type="protein sequence ID" value="QII11770.1"/>
    <property type="molecule type" value="Genomic_DNA"/>
</dbReference>
<accession>Q1PVC1</accession>
<dbReference type="Proteomes" id="UP000221734">
    <property type="component" value="Chromosome Kuenenia_stuttgartiensis_MBR1"/>
</dbReference>
<dbReference type="KEGG" id="kst:KSMBR1_3883"/>
<evidence type="ECO:0000313" key="5">
    <source>
        <dbReference type="EMBL" id="CAJ73513.1"/>
    </source>
</evidence>
<evidence type="ECO:0000313" key="10">
    <source>
        <dbReference type="EMBL" id="QII09400.1"/>
    </source>
</evidence>
<feature type="domain" description="Transposase IS110-like N-terminal" evidence="1">
    <location>
        <begin position="5"/>
        <end position="147"/>
    </location>
</feature>
<dbReference type="EMBL" id="CT573071">
    <property type="protein sequence ID" value="CAJ73790.1"/>
    <property type="molecule type" value="Genomic_DNA"/>
</dbReference>
<dbReference type="KEGG" id="kst:KSMBR1_3898"/>
<evidence type="ECO:0000313" key="6">
    <source>
        <dbReference type="EMBL" id="CAJ73790.1"/>
    </source>
</evidence>
<dbReference type="KEGG" id="kst:KSMBR1_0540"/>
<gene>
    <name evidence="10" type="primary">tpnA</name>
    <name evidence="10" type="ORF">KsCSTR_00210</name>
    <name evidence="11" type="ORF">KsCSTR_10630</name>
    <name evidence="12" type="ORF">KsCSTR_14400</name>
    <name evidence="13" type="ORF">KsCSTR_23910</name>
    <name evidence="14" type="ORF">KsCSTR_27150</name>
    <name evidence="15" type="ORF">KsCSTR_33090</name>
    <name evidence="16" type="ORF">KsCSTR_34410</name>
    <name evidence="17" type="ORF">KSMBR1_0516</name>
    <name evidence="18" type="ORF">KSMBR1_0540</name>
    <name evidence="19" type="ORF">KSMBR1_1087</name>
    <name evidence="20" type="ORF">KSMBR1_2582</name>
    <name evidence="21" type="ORF">KSMBR1_3334</name>
    <name evidence="22" type="ORF">KSMBR1_3883</name>
    <name evidence="23" type="ORF">KSMBR1_3898</name>
    <name evidence="3" type="ORF">kustc0422</name>
    <name evidence="4" type="ORF">kustd1453</name>
    <name evidence="5" type="ORF">kuste2762</name>
    <name evidence="6" type="ORF">kuste3035</name>
    <name evidence="7" type="ORF">kuste3901</name>
    <name evidence="8" type="ORF">kuste4039</name>
    <name evidence="9" type="ORF">kuste4042</name>
</gene>
<evidence type="ECO:0000313" key="22">
    <source>
        <dbReference type="EMBL" id="SOH06355.1"/>
    </source>
</evidence>
<evidence type="ECO:0000313" key="19">
    <source>
        <dbReference type="EMBL" id="SOH03590.1"/>
    </source>
</evidence>
<dbReference type="EMBL" id="CT573071">
    <property type="protein sequence ID" value="CAJ74802.1"/>
    <property type="molecule type" value="Genomic_DNA"/>
</dbReference>
<dbReference type="Pfam" id="PF02371">
    <property type="entry name" value="Transposase_20"/>
    <property type="match status" value="1"/>
</dbReference>
<evidence type="ECO:0000313" key="24">
    <source>
        <dbReference type="Proteomes" id="UP000221734"/>
    </source>
</evidence>
<dbReference type="EMBL" id="CT573071">
    <property type="protein sequence ID" value="CAJ74664.1"/>
    <property type="molecule type" value="Genomic_DNA"/>
</dbReference>
<dbReference type="EMBL" id="CP049055">
    <property type="protein sequence ID" value="QII12820.1"/>
    <property type="molecule type" value="Genomic_DNA"/>
</dbReference>
<evidence type="ECO:0000313" key="20">
    <source>
        <dbReference type="EMBL" id="SOH05069.1"/>
    </source>
</evidence>
<dbReference type="EMBL" id="CP049055">
    <property type="protein sequence ID" value="QII10442.1"/>
    <property type="molecule type" value="Genomic_DNA"/>
</dbReference>
<dbReference type="EMBL" id="CT573071">
    <property type="protein sequence ID" value="CAJ73513.1"/>
    <property type="molecule type" value="Genomic_DNA"/>
</dbReference>
<dbReference type="NCBIfam" id="NF033542">
    <property type="entry name" value="transpos_IS110"/>
    <property type="match status" value="1"/>
</dbReference>
<dbReference type="EMBL" id="CP049055">
    <property type="protein sequence ID" value="QII12094.1"/>
    <property type="molecule type" value="Genomic_DNA"/>
</dbReference>
<dbReference type="KEGG" id="kst:KSMBR1_3334"/>
<reference evidence="10 25" key="5">
    <citation type="submission" date="2020-02" db="EMBL/GenBank/DDBJ databases">
        <title>Newly sequenced genome of strain CSTR1 showed variability in Candidatus Kuenenia stuttgartiensis genomes.</title>
        <authorList>
            <person name="Ding C."/>
            <person name="Adrian L."/>
        </authorList>
    </citation>
    <scope>NUCLEOTIDE SEQUENCE [LARGE SCALE GENOMIC DNA]</scope>
    <source>
        <strain evidence="10 25">CSTR1</strain>
    </source>
</reference>
<evidence type="ECO:0000313" key="15">
    <source>
        <dbReference type="EMBL" id="QII12688.1"/>
    </source>
</evidence>
<dbReference type="EMBL" id="CT573072">
    <property type="protein sequence ID" value="CAJ72198.1"/>
    <property type="molecule type" value="Genomic_DNA"/>
</dbReference>
<evidence type="ECO:0000313" key="17">
    <source>
        <dbReference type="EMBL" id="SOH03030.1"/>
    </source>
</evidence>
<evidence type="ECO:0000313" key="25">
    <source>
        <dbReference type="Proteomes" id="UP000501926"/>
    </source>
</evidence>
<dbReference type="EMBL" id="LT934425">
    <property type="protein sequence ID" value="SOH03054.1"/>
    <property type="molecule type" value="Genomic_DNA"/>
</dbReference>
<keyword evidence="24" id="KW-1185">Reference proteome</keyword>
<reference evidence="17" key="4">
    <citation type="submission" date="2017-10" db="EMBL/GenBank/DDBJ databases">
        <authorList>
            <person name="Banno H."/>
            <person name="Chua N.-H."/>
        </authorList>
    </citation>
    <scope>NUCLEOTIDE SEQUENCE [LARGE SCALE GENOMIC DNA]</scope>
    <source>
        <strain evidence="17">Kuenenia_mbr1_ru-nijmegen</strain>
    </source>
</reference>
<evidence type="ECO:0000313" key="3">
    <source>
        <dbReference type="EMBL" id="CAJ71167.1"/>
    </source>
</evidence>
<proteinExistence type="predicted"/>
<dbReference type="EMBL" id="CT573071">
    <property type="protein sequence ID" value="CAJ74805.1"/>
    <property type="molecule type" value="Genomic_DNA"/>
</dbReference>
<evidence type="ECO:0000313" key="12">
    <source>
        <dbReference type="EMBL" id="QII10819.1"/>
    </source>
</evidence>
<evidence type="ECO:0000313" key="21">
    <source>
        <dbReference type="EMBL" id="SOH05810.1"/>
    </source>
</evidence>
<dbReference type="EMBL" id="LT934425">
    <property type="protein sequence ID" value="SOH03590.1"/>
    <property type="molecule type" value="Genomic_DNA"/>
</dbReference>
<dbReference type="KEGG" id="kst:KSMBR1_1087"/>
<dbReference type="AlphaFoldDB" id="Q1PVC1"/>
<dbReference type="EMBL" id="LT934425">
    <property type="protein sequence ID" value="SOH05069.1"/>
    <property type="molecule type" value="Genomic_DNA"/>
</dbReference>
<dbReference type="InterPro" id="IPR047650">
    <property type="entry name" value="Transpos_IS110"/>
</dbReference>
<dbReference type="PANTHER" id="PTHR33055">
    <property type="entry name" value="TRANSPOSASE FOR INSERTION SEQUENCE ELEMENT IS1111A"/>
    <property type="match status" value="1"/>
</dbReference>
<evidence type="ECO:0000313" key="8">
    <source>
        <dbReference type="EMBL" id="CAJ74802.1"/>
    </source>
</evidence>
<sequence length="338" mass="39257">MGYFVGIDLHGDNNYIGILDEEDRKVFKRRNRNDINEIKRVLEPYKKEIKGIVVESTFNWYWIVDGLMEAGYQVHLANTSAMQQYEGLKYIDDTRDSFWLAKMLRLKILPEGYIYPKETRSVRDLLRKRMMLVQQRTAHILSMQTMVNRNKGVPISGDTIKKLSNEEVMGMFSDVHLTMSAQCDHEVIEVLNKQIYKIEKAVLKEVKLKKPYKKLLKVPGIGEILAMTIMLETGNIERFSDVGMYSSYCRCVSAKKLSNGKSKGKGNRKNGNKYLAWAYVEAAHFHVRFCEKGRKWHQRKASKSHVVLATKALSNKLARACYYIIKEQVNYDEKKMFG</sequence>
<dbReference type="PANTHER" id="PTHR33055:SF15">
    <property type="entry name" value="TRANSPOSASE-RELATED"/>
    <property type="match status" value="1"/>
</dbReference>
<dbReference type="EMBL" id="CP049055">
    <property type="protein sequence ID" value="QII09400.1"/>
    <property type="molecule type" value="Genomic_DNA"/>
</dbReference>
<dbReference type="EMBL" id="LT934425">
    <property type="protein sequence ID" value="SOH05810.1"/>
    <property type="molecule type" value="Genomic_DNA"/>
</dbReference>
<evidence type="ECO:0000313" key="7">
    <source>
        <dbReference type="EMBL" id="CAJ74664.1"/>
    </source>
</evidence>
<dbReference type="EMBL" id="LT934425">
    <property type="protein sequence ID" value="SOH06355.1"/>
    <property type="molecule type" value="Genomic_DNA"/>
</dbReference>
<dbReference type="InterPro" id="IPR002525">
    <property type="entry name" value="Transp_IS110-like_N"/>
</dbReference>
<dbReference type="Proteomes" id="UP000501926">
    <property type="component" value="Chromosome"/>
</dbReference>
<dbReference type="KEGG" id="kst:KSMBR1_0516"/>